<dbReference type="InterPro" id="IPR007627">
    <property type="entry name" value="RNA_pol_sigma70_r2"/>
</dbReference>
<dbReference type="NCBIfam" id="TIGR02937">
    <property type="entry name" value="sigma70-ECF"/>
    <property type="match status" value="1"/>
</dbReference>
<keyword evidence="10" id="KW-1185">Reference proteome</keyword>
<gene>
    <name evidence="9" type="ORF">DKG74_20420</name>
</gene>
<dbReference type="Pfam" id="PF04542">
    <property type="entry name" value="Sigma70_r2"/>
    <property type="match status" value="1"/>
</dbReference>
<evidence type="ECO:0000256" key="6">
    <source>
        <dbReference type="RuleBase" id="RU000716"/>
    </source>
</evidence>
<evidence type="ECO:0000256" key="5">
    <source>
        <dbReference type="ARBA" id="ARBA00023163"/>
    </source>
</evidence>
<evidence type="ECO:0000256" key="4">
    <source>
        <dbReference type="ARBA" id="ARBA00023125"/>
    </source>
</evidence>
<dbReference type="GO" id="GO:0003677">
    <property type="term" value="F:DNA binding"/>
    <property type="evidence" value="ECO:0007669"/>
    <property type="project" value="UniProtKB-KW"/>
</dbReference>
<dbReference type="Gene3D" id="1.10.10.10">
    <property type="entry name" value="Winged helix-like DNA-binding domain superfamily/Winged helix DNA-binding domain"/>
    <property type="match status" value="1"/>
</dbReference>
<evidence type="ECO:0000313" key="10">
    <source>
        <dbReference type="Proteomes" id="UP000245461"/>
    </source>
</evidence>
<dbReference type="OrthoDB" id="9780326at2"/>
<dbReference type="Pfam" id="PF08281">
    <property type="entry name" value="Sigma70_r4_2"/>
    <property type="match status" value="1"/>
</dbReference>
<feature type="domain" description="RNA polymerase sigma factor 70 region 4 type 2" evidence="8">
    <location>
        <begin position="126"/>
        <end position="178"/>
    </location>
</feature>
<dbReference type="InterPro" id="IPR039425">
    <property type="entry name" value="RNA_pol_sigma-70-like"/>
</dbReference>
<dbReference type="EMBL" id="QGLE01000020">
    <property type="protein sequence ID" value="PWR17887.1"/>
    <property type="molecule type" value="Genomic_DNA"/>
</dbReference>
<keyword evidence="5 6" id="KW-0804">Transcription</keyword>
<proteinExistence type="inferred from homology"/>
<reference evidence="9 10" key="1">
    <citation type="submission" date="2018-05" db="EMBL/GenBank/DDBJ databases">
        <title>Zavarzinia sp. HR-AS.</title>
        <authorList>
            <person name="Lee Y."/>
            <person name="Jeon C.O."/>
        </authorList>
    </citation>
    <scope>NUCLEOTIDE SEQUENCE [LARGE SCALE GENOMIC DNA]</scope>
    <source>
        <strain evidence="9 10">HR-AS</strain>
    </source>
</reference>
<dbReference type="GO" id="GO:0006352">
    <property type="term" value="P:DNA-templated transcription initiation"/>
    <property type="evidence" value="ECO:0007669"/>
    <property type="project" value="InterPro"/>
</dbReference>
<dbReference type="RefSeq" id="WP_109908030.1">
    <property type="nucleotide sequence ID" value="NZ_QGLE01000020.1"/>
</dbReference>
<dbReference type="InterPro" id="IPR013325">
    <property type="entry name" value="RNA_pol_sigma_r2"/>
</dbReference>
<dbReference type="InterPro" id="IPR013249">
    <property type="entry name" value="RNA_pol_sigma70_r4_t2"/>
</dbReference>
<dbReference type="InterPro" id="IPR000838">
    <property type="entry name" value="RNA_pol_sigma70_ECF_CS"/>
</dbReference>
<name>A0A317DT70_9PROT</name>
<dbReference type="SUPFAM" id="SSF88946">
    <property type="entry name" value="Sigma2 domain of RNA polymerase sigma factors"/>
    <property type="match status" value="1"/>
</dbReference>
<sequence>MGARPEATTAGEDDAALMARIALGDERSFALLMDRHLSRAVSLALRVTGRRAIADEIAQEAFLRVWTRAADWQPTARVTTWLWRIVMNLSLDHMRKIRPGALDDVPEPVDPGENPEAATLRAALGRALDAALAGLPERQGQAVRLCLIDGFSQGEASAALDITEGALESLLVRARRALRASLAAYAPAEAS</sequence>
<dbReference type="Gene3D" id="1.10.1740.10">
    <property type="match status" value="1"/>
</dbReference>
<dbReference type="PROSITE" id="PS01063">
    <property type="entry name" value="SIGMA70_ECF"/>
    <property type="match status" value="1"/>
</dbReference>
<dbReference type="GO" id="GO:0016987">
    <property type="term" value="F:sigma factor activity"/>
    <property type="evidence" value="ECO:0007669"/>
    <property type="project" value="UniProtKB-KW"/>
</dbReference>
<evidence type="ECO:0000259" key="7">
    <source>
        <dbReference type="Pfam" id="PF04542"/>
    </source>
</evidence>
<dbReference type="Proteomes" id="UP000245461">
    <property type="component" value="Unassembled WGS sequence"/>
</dbReference>
<comment type="similarity">
    <text evidence="1 6">Belongs to the sigma-70 factor family. ECF subfamily.</text>
</comment>
<evidence type="ECO:0000256" key="1">
    <source>
        <dbReference type="ARBA" id="ARBA00010641"/>
    </source>
</evidence>
<evidence type="ECO:0000256" key="3">
    <source>
        <dbReference type="ARBA" id="ARBA00023082"/>
    </source>
</evidence>
<dbReference type="InterPro" id="IPR013324">
    <property type="entry name" value="RNA_pol_sigma_r3/r4-like"/>
</dbReference>
<dbReference type="PANTHER" id="PTHR43133">
    <property type="entry name" value="RNA POLYMERASE ECF-TYPE SIGMA FACTO"/>
    <property type="match status" value="1"/>
</dbReference>
<dbReference type="InterPro" id="IPR014284">
    <property type="entry name" value="RNA_pol_sigma-70_dom"/>
</dbReference>
<evidence type="ECO:0000259" key="8">
    <source>
        <dbReference type="Pfam" id="PF08281"/>
    </source>
</evidence>
<organism evidence="9 10">
    <name type="scientific">Zavarzinia aquatilis</name>
    <dbReference type="NCBI Taxonomy" id="2211142"/>
    <lineage>
        <taxon>Bacteria</taxon>
        <taxon>Pseudomonadati</taxon>
        <taxon>Pseudomonadota</taxon>
        <taxon>Alphaproteobacteria</taxon>
        <taxon>Rhodospirillales</taxon>
        <taxon>Zavarziniaceae</taxon>
        <taxon>Zavarzinia</taxon>
    </lineage>
</organism>
<dbReference type="PANTHER" id="PTHR43133:SF8">
    <property type="entry name" value="RNA POLYMERASE SIGMA FACTOR HI_1459-RELATED"/>
    <property type="match status" value="1"/>
</dbReference>
<dbReference type="SUPFAM" id="SSF88659">
    <property type="entry name" value="Sigma3 and sigma4 domains of RNA polymerase sigma factors"/>
    <property type="match status" value="1"/>
</dbReference>
<dbReference type="AlphaFoldDB" id="A0A317DT70"/>
<dbReference type="CDD" id="cd06171">
    <property type="entry name" value="Sigma70_r4"/>
    <property type="match status" value="1"/>
</dbReference>
<evidence type="ECO:0000313" key="9">
    <source>
        <dbReference type="EMBL" id="PWR17887.1"/>
    </source>
</evidence>
<comment type="caution">
    <text evidence="9">The sequence shown here is derived from an EMBL/GenBank/DDBJ whole genome shotgun (WGS) entry which is preliminary data.</text>
</comment>
<dbReference type="InterPro" id="IPR036388">
    <property type="entry name" value="WH-like_DNA-bd_sf"/>
</dbReference>
<evidence type="ECO:0000256" key="2">
    <source>
        <dbReference type="ARBA" id="ARBA00023015"/>
    </source>
</evidence>
<feature type="domain" description="RNA polymerase sigma-70 region 2" evidence="7">
    <location>
        <begin position="32"/>
        <end position="96"/>
    </location>
</feature>
<keyword evidence="3 6" id="KW-0731">Sigma factor</keyword>
<keyword evidence="4 6" id="KW-0238">DNA-binding</keyword>
<accession>A0A317DT70</accession>
<keyword evidence="2 6" id="KW-0805">Transcription regulation</keyword>
<protein>
    <recommendedName>
        <fullName evidence="6">RNA polymerase sigma factor</fullName>
    </recommendedName>
</protein>